<evidence type="ECO:0000313" key="4">
    <source>
        <dbReference type="WBParaSite" id="nOo.2.0.1.t06280-RA"/>
    </source>
</evidence>
<name>A0A182EDX8_ONCOC</name>
<dbReference type="WBParaSite" id="nOo.2.0.1.t06280-RA">
    <property type="protein sequence ID" value="nOo.2.0.1.t06280-RA"/>
    <property type="gene ID" value="nOo.2.0.1.g06280"/>
</dbReference>
<gene>
    <name evidence="2" type="ORF">NOO_LOCUS6280</name>
</gene>
<keyword evidence="3" id="KW-1185">Reference proteome</keyword>
<accession>A0A182EDX8</accession>
<dbReference type="EMBL" id="UYRW01001907">
    <property type="protein sequence ID" value="VDK81784.1"/>
    <property type="molecule type" value="Genomic_DNA"/>
</dbReference>
<evidence type="ECO:0000313" key="2">
    <source>
        <dbReference type="EMBL" id="VDK81784.1"/>
    </source>
</evidence>
<reference evidence="2 3" key="2">
    <citation type="submission" date="2018-08" db="EMBL/GenBank/DDBJ databases">
        <authorList>
            <person name="Laetsch R D."/>
            <person name="Stevens L."/>
            <person name="Kumar S."/>
            <person name="Blaxter L. M."/>
        </authorList>
    </citation>
    <scope>NUCLEOTIDE SEQUENCE [LARGE SCALE GENOMIC DNA]</scope>
</reference>
<evidence type="ECO:0000256" key="1">
    <source>
        <dbReference type="SAM" id="MobiDB-lite"/>
    </source>
</evidence>
<protein>
    <submittedName>
        <fullName evidence="2 4">Uncharacterized protein</fullName>
    </submittedName>
</protein>
<proteinExistence type="predicted"/>
<dbReference type="AlphaFoldDB" id="A0A182EDX8"/>
<dbReference type="Proteomes" id="UP000271087">
    <property type="component" value="Unassembled WGS sequence"/>
</dbReference>
<feature type="compositionally biased region" description="Polar residues" evidence="1">
    <location>
        <begin position="97"/>
        <end position="109"/>
    </location>
</feature>
<feature type="region of interest" description="Disordered" evidence="1">
    <location>
        <begin position="97"/>
        <end position="118"/>
    </location>
</feature>
<sequence>MYEPPFPYPRLPYKRAESVLERRRQSLEYSDHQFIKISGGSVSISAEIVSSSATKKLPSATGSPTSVSVAKRSQPISSNLNKAQAIIHQETTIVRQEPQLNGMSDSSAGATAAVEREEDDSYKGKIRYYNKHLDSTRIL</sequence>
<reference evidence="4" key="1">
    <citation type="submission" date="2016-06" db="UniProtKB">
        <authorList>
            <consortium name="WormBaseParasite"/>
        </authorList>
    </citation>
    <scope>IDENTIFICATION</scope>
</reference>
<feature type="region of interest" description="Disordered" evidence="1">
    <location>
        <begin position="52"/>
        <end position="74"/>
    </location>
</feature>
<organism evidence="4">
    <name type="scientific">Onchocerca ochengi</name>
    <name type="common">Filarial nematode worm</name>
    <dbReference type="NCBI Taxonomy" id="42157"/>
    <lineage>
        <taxon>Eukaryota</taxon>
        <taxon>Metazoa</taxon>
        <taxon>Ecdysozoa</taxon>
        <taxon>Nematoda</taxon>
        <taxon>Chromadorea</taxon>
        <taxon>Rhabditida</taxon>
        <taxon>Spirurina</taxon>
        <taxon>Spiruromorpha</taxon>
        <taxon>Filarioidea</taxon>
        <taxon>Onchocercidae</taxon>
        <taxon>Onchocerca</taxon>
    </lineage>
</organism>
<evidence type="ECO:0000313" key="3">
    <source>
        <dbReference type="Proteomes" id="UP000271087"/>
    </source>
</evidence>